<protein>
    <recommendedName>
        <fullName evidence="2">Glycosyl hydrolase-like 10 domain-containing protein</fullName>
    </recommendedName>
</protein>
<comment type="caution">
    <text evidence="1">The sequence shown here is derived from an EMBL/GenBank/DDBJ whole genome shotgun (WGS) entry which is preliminary data.</text>
</comment>
<sequence length="116" mass="13537">MPLGTTVLVYFHSFISTEDEGPQKYAADRILAPNGRQRVYSKHIYPMFLPLGNNDYGQKMREYVEMILDECGADGVYWDEMSQSRYTYHYGEPWDGVTADVDRVKLTIARKSRRCR</sequence>
<reference evidence="1" key="1">
    <citation type="journal article" date="2014" name="Front. Microbiol.">
        <title>High frequency of phylogenetically diverse reductive dehalogenase-homologous genes in deep subseafloor sedimentary metagenomes.</title>
        <authorList>
            <person name="Kawai M."/>
            <person name="Futagami T."/>
            <person name="Toyoda A."/>
            <person name="Takaki Y."/>
            <person name="Nishi S."/>
            <person name="Hori S."/>
            <person name="Arai W."/>
            <person name="Tsubouchi T."/>
            <person name="Morono Y."/>
            <person name="Uchiyama I."/>
            <person name="Ito T."/>
            <person name="Fujiyama A."/>
            <person name="Inagaki F."/>
            <person name="Takami H."/>
        </authorList>
    </citation>
    <scope>NUCLEOTIDE SEQUENCE</scope>
    <source>
        <strain evidence="1">Expedition CK06-06</strain>
    </source>
</reference>
<name>X1IRF0_9ZZZZ</name>
<dbReference type="EMBL" id="BARU01043714">
    <property type="protein sequence ID" value="GAH84302.1"/>
    <property type="molecule type" value="Genomic_DNA"/>
</dbReference>
<dbReference type="AlphaFoldDB" id="X1IRF0"/>
<evidence type="ECO:0008006" key="2">
    <source>
        <dbReference type="Google" id="ProtNLM"/>
    </source>
</evidence>
<organism evidence="1">
    <name type="scientific">marine sediment metagenome</name>
    <dbReference type="NCBI Taxonomy" id="412755"/>
    <lineage>
        <taxon>unclassified sequences</taxon>
        <taxon>metagenomes</taxon>
        <taxon>ecological metagenomes</taxon>
    </lineage>
</organism>
<accession>X1IRF0</accession>
<gene>
    <name evidence="1" type="ORF">S03H2_66873</name>
</gene>
<evidence type="ECO:0000313" key="1">
    <source>
        <dbReference type="EMBL" id="GAH84302.1"/>
    </source>
</evidence>
<proteinExistence type="predicted"/>